<dbReference type="InterPro" id="IPR007497">
    <property type="entry name" value="SIMPL/DUF541"/>
</dbReference>
<sequence>MTLSRRKWLLALLAVPLLFVGAFIVSQWQLPVQAQDNSAEASKRTVTVNGTGQITIEPDVAYVNLGVLTNGKTADEAQQENAAIFEKLNDVLFQQFKIDAKDVKTVSFNLRPDYSYQEGKEPTITGYSACI</sequence>
<dbReference type="PANTHER" id="PTHR34387:SF1">
    <property type="entry name" value="PERIPLASMIC IMMUNOGENIC PROTEIN"/>
    <property type="match status" value="1"/>
</dbReference>
<organism evidence="1 2">
    <name type="scientific">Insulibacter thermoxylanivorax</name>
    <dbReference type="NCBI Taxonomy" id="2749268"/>
    <lineage>
        <taxon>Bacteria</taxon>
        <taxon>Bacillati</taxon>
        <taxon>Bacillota</taxon>
        <taxon>Bacilli</taxon>
        <taxon>Bacillales</taxon>
        <taxon>Paenibacillaceae</taxon>
        <taxon>Insulibacter</taxon>
    </lineage>
</organism>
<evidence type="ECO:0000313" key="2">
    <source>
        <dbReference type="Proteomes" id="UP000654993"/>
    </source>
</evidence>
<dbReference type="PANTHER" id="PTHR34387">
    <property type="entry name" value="SLR1258 PROTEIN"/>
    <property type="match status" value="1"/>
</dbReference>
<reference evidence="1" key="1">
    <citation type="submission" date="2020-08" db="EMBL/GenBank/DDBJ databases">
        <authorList>
            <person name="Uke A."/>
            <person name="Chhe C."/>
            <person name="Baramee S."/>
            <person name="Kosugi A."/>
        </authorList>
    </citation>
    <scope>NUCLEOTIDE SEQUENCE</scope>
    <source>
        <strain evidence="1">DA-C8</strain>
    </source>
</reference>
<dbReference type="Proteomes" id="UP000654993">
    <property type="component" value="Unassembled WGS sequence"/>
</dbReference>
<name>A0A916VFB1_9BACL</name>
<accession>A0A916VFB1</accession>
<gene>
    <name evidence="1" type="ORF">PRECH8_04720</name>
</gene>
<dbReference type="RefSeq" id="WP_200965457.1">
    <property type="nucleotide sequence ID" value="NZ_BMAQ01000003.1"/>
</dbReference>
<dbReference type="EMBL" id="BMAQ01000003">
    <property type="protein sequence ID" value="GFR37176.1"/>
    <property type="molecule type" value="Genomic_DNA"/>
</dbReference>
<dbReference type="GO" id="GO:0006974">
    <property type="term" value="P:DNA damage response"/>
    <property type="evidence" value="ECO:0007669"/>
    <property type="project" value="TreeGrafter"/>
</dbReference>
<dbReference type="InterPro" id="IPR052022">
    <property type="entry name" value="26kDa_periplasmic_antigen"/>
</dbReference>
<reference evidence="1" key="2">
    <citation type="journal article" date="2021" name="Data Brief">
        <title>Draft genome sequence data of the facultative, thermophilic, xylanolytic bacterium Paenibacillus sp. strain DA-C8.</title>
        <authorList>
            <person name="Chhe C."/>
            <person name="Uke A."/>
            <person name="Baramee S."/>
            <person name="Ungkulpasvich U."/>
            <person name="Tachaapaikoon C."/>
            <person name="Pason P."/>
            <person name="Waeonukul R."/>
            <person name="Ratanakhanokchai K."/>
            <person name="Kosugi A."/>
        </authorList>
    </citation>
    <scope>NUCLEOTIDE SEQUENCE</scope>
    <source>
        <strain evidence="1">DA-C8</strain>
    </source>
</reference>
<dbReference type="Pfam" id="PF04402">
    <property type="entry name" value="SIMPL"/>
    <property type="match status" value="1"/>
</dbReference>
<evidence type="ECO:0000313" key="1">
    <source>
        <dbReference type="EMBL" id="GFR37176.1"/>
    </source>
</evidence>
<keyword evidence="2" id="KW-1185">Reference proteome</keyword>
<proteinExistence type="predicted"/>
<dbReference type="Gene3D" id="3.30.70.2970">
    <property type="entry name" value="Protein of unknown function (DUF541), domain 2"/>
    <property type="match status" value="1"/>
</dbReference>
<protein>
    <recommendedName>
        <fullName evidence="3">SIMPL domain-containing protein</fullName>
    </recommendedName>
</protein>
<evidence type="ECO:0008006" key="3">
    <source>
        <dbReference type="Google" id="ProtNLM"/>
    </source>
</evidence>
<dbReference type="AlphaFoldDB" id="A0A916VFB1"/>
<comment type="caution">
    <text evidence="1">The sequence shown here is derived from an EMBL/GenBank/DDBJ whole genome shotgun (WGS) entry which is preliminary data.</text>
</comment>